<evidence type="ECO:0000256" key="2">
    <source>
        <dbReference type="ARBA" id="ARBA00022692"/>
    </source>
</evidence>
<protein>
    <submittedName>
        <fullName evidence="7">Uncharacterized protein</fullName>
    </submittedName>
</protein>
<dbReference type="AlphaFoldDB" id="A0A7S2JMI2"/>
<reference evidence="7" key="1">
    <citation type="submission" date="2021-01" db="EMBL/GenBank/DDBJ databases">
        <authorList>
            <person name="Corre E."/>
            <person name="Pelletier E."/>
            <person name="Niang G."/>
            <person name="Scheremetjew M."/>
            <person name="Finn R."/>
            <person name="Kale V."/>
            <person name="Holt S."/>
            <person name="Cochrane G."/>
            <person name="Meng A."/>
            <person name="Brown T."/>
            <person name="Cohen L."/>
        </authorList>
    </citation>
    <scope>NUCLEOTIDE SEQUENCE</scope>
    <source>
        <strain evidence="7">RCC3387</strain>
    </source>
</reference>
<keyword evidence="5" id="KW-0862">Zinc</keyword>
<evidence type="ECO:0000256" key="4">
    <source>
        <dbReference type="ARBA" id="ARBA00023136"/>
    </source>
</evidence>
<organism evidence="7">
    <name type="scientific">Zooxanthella nutricula</name>
    <dbReference type="NCBI Taxonomy" id="1333877"/>
    <lineage>
        <taxon>Eukaryota</taxon>
        <taxon>Sar</taxon>
        <taxon>Alveolata</taxon>
        <taxon>Dinophyceae</taxon>
        <taxon>Peridiniales</taxon>
        <taxon>Peridiniales incertae sedis</taxon>
        <taxon>Zooxanthella</taxon>
    </lineage>
</organism>
<feature type="binding site" evidence="5">
    <location>
        <position position="136"/>
    </location>
    <ligand>
        <name>Zn(2+)</name>
        <dbReference type="ChEBI" id="CHEBI:29105"/>
    </ligand>
</feature>
<dbReference type="InterPro" id="IPR004254">
    <property type="entry name" value="AdipoR/HlyIII-related"/>
</dbReference>
<dbReference type="Pfam" id="PF03006">
    <property type="entry name" value="HlyIII"/>
    <property type="match status" value="1"/>
</dbReference>
<dbReference type="GO" id="GO:0016020">
    <property type="term" value="C:membrane"/>
    <property type="evidence" value="ECO:0007669"/>
    <property type="project" value="UniProtKB-SubCell"/>
</dbReference>
<evidence type="ECO:0000256" key="1">
    <source>
        <dbReference type="ARBA" id="ARBA00004141"/>
    </source>
</evidence>
<feature type="transmembrane region" description="Helical" evidence="6">
    <location>
        <begin position="103"/>
        <end position="121"/>
    </location>
</feature>
<keyword evidence="4 6" id="KW-0472">Membrane</keyword>
<feature type="binding site" evidence="5">
    <location>
        <position position="132"/>
    </location>
    <ligand>
        <name>Zn(2+)</name>
        <dbReference type="ChEBI" id="CHEBI:29105"/>
    </ligand>
</feature>
<evidence type="ECO:0000256" key="3">
    <source>
        <dbReference type="ARBA" id="ARBA00022989"/>
    </source>
</evidence>
<dbReference type="PANTHER" id="PTHR20855">
    <property type="entry name" value="ADIPOR/PROGESTIN RECEPTOR-RELATED"/>
    <property type="match status" value="1"/>
</dbReference>
<keyword evidence="3 6" id="KW-1133">Transmembrane helix</keyword>
<evidence type="ECO:0000256" key="6">
    <source>
        <dbReference type="SAM" id="Phobius"/>
    </source>
</evidence>
<keyword evidence="2 6" id="KW-0812">Transmembrane</keyword>
<keyword evidence="5" id="KW-0479">Metal-binding</keyword>
<dbReference type="EMBL" id="HBGW01031332">
    <property type="protein sequence ID" value="CAD9552134.1"/>
    <property type="molecule type" value="Transcribed_RNA"/>
</dbReference>
<name>A0A7S2JMI2_9DINO</name>
<dbReference type="PANTHER" id="PTHR20855:SF3">
    <property type="entry name" value="LD03007P"/>
    <property type="match status" value="1"/>
</dbReference>
<gene>
    <name evidence="7" type="ORF">BRAN1462_LOCUS19792</name>
</gene>
<evidence type="ECO:0000256" key="5">
    <source>
        <dbReference type="PIRSR" id="PIRSR604254-1"/>
    </source>
</evidence>
<dbReference type="GO" id="GO:0046872">
    <property type="term" value="F:metal ion binding"/>
    <property type="evidence" value="ECO:0007669"/>
    <property type="project" value="UniProtKB-KW"/>
</dbReference>
<proteinExistence type="predicted"/>
<feature type="transmembrane region" description="Helical" evidence="6">
    <location>
        <begin position="73"/>
        <end position="91"/>
    </location>
</feature>
<sequence length="211" mass="22828">MFPSFFARGRETVYVFGLIDYAGIFLFIAGSYSPVLGILFHGETWARTLLGTMWSVAFMGIFTAAFYRGPGQTALRLSLFLTMGWTGLLCLARMGAKVGRLGVATWAGGGVLYTAGVPWFVRGRHTYGFPDHAIWHVWVIMGSLSQFLCIYLRVVELPPAQQSDAALPLIAHAGFDLTLMSSPRKTSSAAADAPTAASECFSSEGDSLLPI</sequence>
<feature type="transmembrane region" description="Helical" evidence="6">
    <location>
        <begin position="44"/>
        <end position="67"/>
    </location>
</feature>
<feature type="transmembrane region" description="Helical" evidence="6">
    <location>
        <begin position="12"/>
        <end position="32"/>
    </location>
</feature>
<feature type="transmembrane region" description="Helical" evidence="6">
    <location>
        <begin position="133"/>
        <end position="152"/>
    </location>
</feature>
<accession>A0A7S2JMI2</accession>
<comment type="subcellular location">
    <subcellularLocation>
        <location evidence="1">Membrane</location>
        <topology evidence="1">Multi-pass membrane protein</topology>
    </subcellularLocation>
</comment>
<evidence type="ECO:0000313" key="7">
    <source>
        <dbReference type="EMBL" id="CAD9552134.1"/>
    </source>
</evidence>